<name>A0A540WG45_9ACTN</name>
<evidence type="ECO:0008006" key="3">
    <source>
        <dbReference type="Google" id="ProtNLM"/>
    </source>
</evidence>
<sequence>MPTTPTTTQQLSGRLTRDQLRQAALTGELRSVLLAVVDTQGRLKGKAYDAEYFVRHFVDGQSEAEMCGYVLATDIEMTPLDGLDLAGWESGFGDVRWLPISRRHGRCRGCPTPLWCLPTPSPRMGTPRCR</sequence>
<dbReference type="AlphaFoldDB" id="A0A540WG45"/>
<evidence type="ECO:0000313" key="1">
    <source>
        <dbReference type="EMBL" id="TQF07996.1"/>
    </source>
</evidence>
<evidence type="ECO:0000313" key="2">
    <source>
        <dbReference type="Proteomes" id="UP000319103"/>
    </source>
</evidence>
<accession>A0A540WG45</accession>
<reference evidence="1 2" key="1">
    <citation type="submission" date="2019-06" db="EMBL/GenBank/DDBJ databases">
        <title>Description of Kitasatospora acidophila sp. nov. isolated from pine grove soil, and reclassification of Streptomyces novaecaesareae to Kitasatospora novaeceasareae comb. nov.</title>
        <authorList>
            <person name="Kim M.J."/>
        </authorList>
    </citation>
    <scope>NUCLEOTIDE SEQUENCE [LARGE SCALE GENOMIC DNA]</scope>
    <source>
        <strain evidence="1 2">MMS16-CNU292</strain>
    </source>
</reference>
<dbReference type="RefSeq" id="WP_141631656.1">
    <property type="nucleotide sequence ID" value="NZ_VIGB01000001.1"/>
</dbReference>
<proteinExistence type="predicted"/>
<keyword evidence="2" id="KW-1185">Reference proteome</keyword>
<protein>
    <recommendedName>
        <fullName evidence="3">Glutamine synthetase</fullName>
    </recommendedName>
</protein>
<gene>
    <name evidence="1" type="ORF">E6W39_00040</name>
</gene>
<comment type="caution">
    <text evidence="1">The sequence shown here is derived from an EMBL/GenBank/DDBJ whole genome shotgun (WGS) entry which is preliminary data.</text>
</comment>
<dbReference type="Proteomes" id="UP000319103">
    <property type="component" value="Unassembled WGS sequence"/>
</dbReference>
<organism evidence="1 2">
    <name type="scientific">Kitasatospora acidiphila</name>
    <dbReference type="NCBI Taxonomy" id="2567942"/>
    <lineage>
        <taxon>Bacteria</taxon>
        <taxon>Bacillati</taxon>
        <taxon>Actinomycetota</taxon>
        <taxon>Actinomycetes</taxon>
        <taxon>Kitasatosporales</taxon>
        <taxon>Streptomycetaceae</taxon>
        <taxon>Kitasatospora</taxon>
    </lineage>
</organism>
<dbReference type="EMBL" id="VIGB01000001">
    <property type="protein sequence ID" value="TQF07996.1"/>
    <property type="molecule type" value="Genomic_DNA"/>
</dbReference>